<dbReference type="InterPro" id="IPR021803">
    <property type="entry name" value="DUF3373"/>
</dbReference>
<name>A0ABM8HST3_9BACT</name>
<feature type="coiled-coil region" evidence="1">
    <location>
        <begin position="25"/>
        <end position="52"/>
    </location>
</feature>
<organism evidence="3 4">
    <name type="scientific">Desulfuromonas versatilis</name>
    <dbReference type="NCBI Taxonomy" id="2802975"/>
    <lineage>
        <taxon>Bacteria</taxon>
        <taxon>Pseudomonadati</taxon>
        <taxon>Thermodesulfobacteriota</taxon>
        <taxon>Desulfuromonadia</taxon>
        <taxon>Desulfuromonadales</taxon>
        <taxon>Desulfuromonadaceae</taxon>
        <taxon>Desulfuromonas</taxon>
    </lineage>
</organism>
<dbReference type="EMBL" id="AP024355">
    <property type="protein sequence ID" value="BCR03719.1"/>
    <property type="molecule type" value="Genomic_DNA"/>
</dbReference>
<dbReference type="Proteomes" id="UP001319827">
    <property type="component" value="Chromosome"/>
</dbReference>
<evidence type="ECO:0000313" key="4">
    <source>
        <dbReference type="Proteomes" id="UP001319827"/>
    </source>
</evidence>
<keyword evidence="1" id="KW-0175">Coiled coil</keyword>
<reference evidence="3 4" key="1">
    <citation type="journal article" date="2016" name="C (Basel)">
        <title>Selective Growth of and Electricity Production by Marine Exoelectrogenic Bacteria in Self-Aggregated Hydrogel of Microbially Reduced Graphene Oxide.</title>
        <authorList>
            <person name="Yoshida N."/>
            <person name="Goto Y."/>
            <person name="Miyata Y."/>
        </authorList>
    </citation>
    <scope>NUCLEOTIDE SEQUENCE [LARGE SCALE GENOMIC DNA]</scope>
    <source>
        <strain evidence="3 4">NIT-T3</strain>
    </source>
</reference>
<dbReference type="Pfam" id="PF11853">
    <property type="entry name" value="DUF3373"/>
    <property type="match status" value="1"/>
</dbReference>
<gene>
    <name evidence="3" type="ORF">DESUT3_07880</name>
</gene>
<feature type="chain" id="PRO_5046608854" description="DUF3373 domain-containing protein" evidence="2">
    <location>
        <begin position="22"/>
        <end position="578"/>
    </location>
</feature>
<evidence type="ECO:0008006" key="5">
    <source>
        <dbReference type="Google" id="ProtNLM"/>
    </source>
</evidence>
<keyword evidence="4" id="KW-1185">Reference proteome</keyword>
<dbReference type="RefSeq" id="WP_225911616.1">
    <property type="nucleotide sequence ID" value="NZ_AP024355.1"/>
</dbReference>
<evidence type="ECO:0000256" key="2">
    <source>
        <dbReference type="SAM" id="SignalP"/>
    </source>
</evidence>
<feature type="signal peptide" evidence="2">
    <location>
        <begin position="1"/>
        <end position="21"/>
    </location>
</feature>
<accession>A0ABM8HST3</accession>
<protein>
    <recommendedName>
        <fullName evidence="5">DUF3373 domain-containing protein</fullName>
    </recommendedName>
</protein>
<keyword evidence="2" id="KW-0732">Signal</keyword>
<evidence type="ECO:0000313" key="3">
    <source>
        <dbReference type="EMBL" id="BCR03719.1"/>
    </source>
</evidence>
<sequence>MRRLFALLLAALLAVPAVALAAPTVEEMQKKIDELNEELAELSDRVDKTERHTATDRISWYGDLRVKADTLHYKDVTASQGVYFDFADFGQRAMAGEFSVPAATDPGDGSTTPLSKFMAAFPEQAAAFMAGALPPQGYFVVAPAEKSTINNDVLYTTRLRLGMKAKVSDNVNFSGRLSMYKNWGDSTGVKVFDSWNSFTMDGTNGGNTSGDWLRVERAYFDWKDIGGSDFYLSIGRRPSTYGPPSQYRENELRGGTPSGHLVHFNFDGITVGYHLSKLTGIEGQTVRFCYGQGFESEWGNGELFNEINTEDVHLGGFNIDALNDGTNFLQFTLFRAENVTDGFKGLIAFPSQFAQQMAPTMWNDLQNFPNFNFVTRVQPSTNIGDIMLGGIGFTREEMNGVNWFTSLAWTQTDPNGKAGLFGGLLSDPTYRAALVDDPSNPGEQMIVPAFTTTPSSDKKRDGYSVYAGIQIPAPLGKLGLEYNYGSKYWIPFTQAQDDLIGSKLATRGHVGEAYYIFDVNPNMFIKLGGIYYDYEYTGSGSPVGAPVKIADVQDGKASSMLPAVDTAWDGYASLTVKF</sequence>
<evidence type="ECO:0000256" key="1">
    <source>
        <dbReference type="SAM" id="Coils"/>
    </source>
</evidence>
<reference evidence="3 4" key="2">
    <citation type="journal article" date="2021" name="Int. J. Syst. Evol. Microbiol.">
        <title>Isolation and Polyphasic Characterization of Desulfuromonas versatilis sp. Nov., an Electrogenic Bacteria Capable of Versatile Metabolism Isolated from a Graphene Oxide-Reducing Enrichment Culture.</title>
        <authorList>
            <person name="Xie L."/>
            <person name="Yoshida N."/>
            <person name="Ishii S."/>
            <person name="Meng L."/>
        </authorList>
    </citation>
    <scope>NUCLEOTIDE SEQUENCE [LARGE SCALE GENOMIC DNA]</scope>
    <source>
        <strain evidence="3 4">NIT-T3</strain>
    </source>
</reference>
<proteinExistence type="predicted"/>